<keyword evidence="2" id="KW-1185">Reference proteome</keyword>
<organism evidence="1 2">
    <name type="scientific">Microbulbifer thermotolerans</name>
    <dbReference type="NCBI Taxonomy" id="252514"/>
    <lineage>
        <taxon>Bacteria</taxon>
        <taxon>Pseudomonadati</taxon>
        <taxon>Pseudomonadota</taxon>
        <taxon>Gammaproteobacteria</taxon>
        <taxon>Cellvibrionales</taxon>
        <taxon>Microbulbiferaceae</taxon>
        <taxon>Microbulbifer</taxon>
    </lineage>
</organism>
<protein>
    <submittedName>
        <fullName evidence="1">Uncharacterized protein</fullName>
    </submittedName>
</protein>
<evidence type="ECO:0000313" key="1">
    <source>
        <dbReference type="EMBL" id="AMX01945.1"/>
    </source>
</evidence>
<sequence>MQQLSHQFFNWWVSNFVVKIPSTFILKLINNFQILTVNTNPKLCIFLKQIFNRHNILSNK</sequence>
<dbReference type="Proteomes" id="UP000076077">
    <property type="component" value="Chromosome"/>
</dbReference>
<reference evidence="2" key="1">
    <citation type="submission" date="2016-03" db="EMBL/GenBank/DDBJ databases">
        <authorList>
            <person name="Lee Y.-S."/>
            <person name="Choi Y.-L."/>
        </authorList>
    </citation>
    <scope>NUCLEOTIDE SEQUENCE [LARGE SCALE GENOMIC DNA]</scope>
    <source>
        <strain evidence="2">DAU221</strain>
    </source>
</reference>
<dbReference type="AlphaFoldDB" id="A0A143HJP4"/>
<proteinExistence type="predicted"/>
<accession>A0A143HJP4</accession>
<gene>
    <name evidence="1" type="ORF">A3224_04515</name>
</gene>
<dbReference type="KEGG" id="mthd:A3224_04515"/>
<name>A0A143HJP4_MICTH</name>
<evidence type="ECO:0000313" key="2">
    <source>
        <dbReference type="Proteomes" id="UP000076077"/>
    </source>
</evidence>
<dbReference type="EMBL" id="CP014864">
    <property type="protein sequence ID" value="AMX01945.1"/>
    <property type="molecule type" value="Genomic_DNA"/>
</dbReference>